<dbReference type="Proteomes" id="UP000825179">
    <property type="component" value="Chromosome"/>
</dbReference>
<evidence type="ECO:0000313" key="1">
    <source>
        <dbReference type="EMBL" id="EGL81456.1"/>
    </source>
</evidence>
<dbReference type="KEGG" id="cthu:HUR95_04180"/>
<feature type="non-terminal residue" evidence="1">
    <location>
        <position position="114"/>
    </location>
</feature>
<evidence type="ECO:0000313" key="4">
    <source>
        <dbReference type="Proteomes" id="UP000825179"/>
    </source>
</evidence>
<evidence type="ECO:0000313" key="3">
    <source>
        <dbReference type="Proteomes" id="UP000010716"/>
    </source>
</evidence>
<gene>
    <name evidence="1" type="ORF">CathTA2_0016</name>
    <name evidence="2" type="ORF">HUR95_04180</name>
</gene>
<dbReference type="EMBL" id="CP082237">
    <property type="protein sequence ID" value="QZT34571.1"/>
    <property type="molecule type" value="Genomic_DNA"/>
</dbReference>
<dbReference type="Pfam" id="PF26325">
    <property type="entry name" value="YhjD"/>
    <property type="match status" value="1"/>
</dbReference>
<keyword evidence="4" id="KW-1185">Reference proteome</keyword>
<organism evidence="1 3">
    <name type="scientific">Caldalkalibacillus thermarum (strain TA2.A1)</name>
    <dbReference type="NCBI Taxonomy" id="986075"/>
    <lineage>
        <taxon>Bacteria</taxon>
        <taxon>Bacillati</taxon>
        <taxon>Bacillota</taxon>
        <taxon>Bacilli</taxon>
        <taxon>Bacillales</taxon>
        <taxon>Bacillaceae</taxon>
        <taxon>Caldalkalibacillus</taxon>
    </lineage>
</organism>
<sequence length="114" mass="13439">MGEESLSIAHKYISLEWARKTLEHDLKQVQKAGLKYPALFEEAAVRVLDKLSIQMRDIKKEMQEKGIKVVYKGRKKHLYEAIEYDLYGGNKKARKGLQLKNCREKKALRYLLWD</sequence>
<dbReference type="Proteomes" id="UP000010716">
    <property type="component" value="Unassembled WGS sequence"/>
</dbReference>
<dbReference type="InterPro" id="IPR058600">
    <property type="entry name" value="YhjD-like"/>
</dbReference>
<name>F5LB27_CALTT</name>
<reference evidence="2" key="3">
    <citation type="submission" date="2021-08" db="EMBL/GenBank/DDBJ databases">
        <authorList>
            <person name="de Jong S."/>
            <person name="van den Broek M."/>
            <person name="Merkel A."/>
            <person name="de la Torre Cortes P."/>
            <person name="Kalamorz F."/>
            <person name="Cook G."/>
            <person name="van Loosdrecht M."/>
            <person name="McMillan D."/>
        </authorList>
    </citation>
    <scope>NUCLEOTIDE SEQUENCE</scope>
    <source>
        <strain evidence="2">TA2.A1</strain>
    </source>
</reference>
<dbReference type="RefSeq" id="WP_007506502.1">
    <property type="nucleotide sequence ID" value="NZ_AFCE01000172.1"/>
</dbReference>
<protein>
    <submittedName>
        <fullName evidence="1">Uncharacterized protein</fullName>
    </submittedName>
</protein>
<reference evidence="2 4" key="2">
    <citation type="journal article" date="2020" name="Extremophiles">
        <title>Genomic analysis of Caldalkalibacillus thermarum TA2.A1 reveals aerobic alkaliphilic metabolism and evolutionary hallmarks linking alkaliphilic bacteria and plant life.</title>
        <authorList>
            <person name="de Jong S.I."/>
            <person name="van den Broek M.A."/>
            <person name="Merkel A.Y."/>
            <person name="de la Torre Cortes P."/>
            <person name="Kalamorz F."/>
            <person name="Cook G.M."/>
            <person name="van Loosdrecht M.C.M."/>
            <person name="McMillan D.G.G."/>
        </authorList>
    </citation>
    <scope>NUCLEOTIDE SEQUENCE [LARGE SCALE GENOMIC DNA]</scope>
    <source>
        <strain evidence="2 4">TA2.A1</strain>
    </source>
</reference>
<proteinExistence type="predicted"/>
<dbReference type="OrthoDB" id="2891951at2"/>
<dbReference type="EMBL" id="AFCE01000172">
    <property type="protein sequence ID" value="EGL81456.1"/>
    <property type="molecule type" value="Genomic_DNA"/>
</dbReference>
<accession>F5LB27</accession>
<reference evidence="1 3" key="1">
    <citation type="journal article" date="2011" name="J. Bacteriol.">
        <title>Draft genome sequence of the thermoalkaliphilic Caldalkalibacillus thermarum strain TA2.A1.</title>
        <authorList>
            <person name="Kalamorz F."/>
            <person name="Keis S."/>
            <person name="McMillan D.G."/>
            <person name="Olsson K."/>
            <person name="Stanton J.A."/>
            <person name="Stockwell P."/>
            <person name="Black M.A."/>
            <person name="Klingeman D.M."/>
            <person name="Land M.L."/>
            <person name="Han C.S."/>
            <person name="Martin S.L."/>
            <person name="Becher S.A."/>
            <person name="Peddie C.J."/>
            <person name="Morgan H.W."/>
            <person name="Matthies D."/>
            <person name="Preiss L."/>
            <person name="Meier T."/>
            <person name="Brown S.D."/>
            <person name="Cook G.M."/>
        </authorList>
    </citation>
    <scope>NUCLEOTIDE SEQUENCE [LARGE SCALE GENOMIC DNA]</scope>
    <source>
        <strain evidence="1 3">TA2.A1</strain>
    </source>
</reference>
<dbReference type="AlphaFoldDB" id="F5LB27"/>
<evidence type="ECO:0000313" key="2">
    <source>
        <dbReference type="EMBL" id="QZT34571.1"/>
    </source>
</evidence>